<keyword evidence="2" id="KW-0808">Transferase</keyword>
<dbReference type="Gene3D" id="3.40.630.30">
    <property type="match status" value="1"/>
</dbReference>
<evidence type="ECO:0000313" key="2">
    <source>
        <dbReference type="EMBL" id="GAM02478.1"/>
    </source>
</evidence>
<organism evidence="2 3">
    <name type="scientific">Sphingomonas parapaucimobilis NBRC 15100</name>
    <dbReference type="NCBI Taxonomy" id="1219049"/>
    <lineage>
        <taxon>Bacteria</taxon>
        <taxon>Pseudomonadati</taxon>
        <taxon>Pseudomonadota</taxon>
        <taxon>Alphaproteobacteria</taxon>
        <taxon>Sphingomonadales</taxon>
        <taxon>Sphingomonadaceae</taxon>
        <taxon>Sphingomonas</taxon>
    </lineage>
</organism>
<dbReference type="EMBL" id="BBPI01000087">
    <property type="protein sequence ID" value="GAM02478.1"/>
    <property type="molecule type" value="Genomic_DNA"/>
</dbReference>
<dbReference type="InterPro" id="IPR000182">
    <property type="entry name" value="GNAT_dom"/>
</dbReference>
<dbReference type="OrthoDB" id="6293260at2"/>
<comment type="caution">
    <text evidence="2">The sequence shown here is derived from an EMBL/GenBank/DDBJ whole genome shotgun (WGS) entry which is preliminary data.</text>
</comment>
<dbReference type="Proteomes" id="UP000032305">
    <property type="component" value="Unassembled WGS sequence"/>
</dbReference>
<evidence type="ECO:0000259" key="1">
    <source>
        <dbReference type="Pfam" id="PF13302"/>
    </source>
</evidence>
<dbReference type="RefSeq" id="WP_042490505.1">
    <property type="nucleotide sequence ID" value="NZ_BBPI01000087.1"/>
</dbReference>
<accession>A0A0A1WAS5</accession>
<dbReference type="PANTHER" id="PTHR43792:SF16">
    <property type="entry name" value="N-ACETYLTRANSFERASE DOMAIN-CONTAINING PROTEIN"/>
    <property type="match status" value="1"/>
</dbReference>
<protein>
    <submittedName>
        <fullName evidence="2">Putative acetyltransferase</fullName>
    </submittedName>
</protein>
<sequence length="168" mass="18877">MIQTERLTLRPYGIADYDAYAAMVADPVVVRHAGAPMTGEEAWMRLLRFIGYWSVFGHGLFAVFDRMSGQYLGETGFMDFRREVTPKLTPSPPEAAWVFTSAAHGKGFAFEAASAAHRWMDEHHAPSSTQCIISPANLGSIRLAERLGYALHDRPHYRGEAMRFIREV</sequence>
<gene>
    <name evidence="2" type="ORF">SP5_087_00640</name>
</gene>
<dbReference type="InterPro" id="IPR051531">
    <property type="entry name" value="N-acetyltransferase"/>
</dbReference>
<dbReference type="GO" id="GO:0016747">
    <property type="term" value="F:acyltransferase activity, transferring groups other than amino-acyl groups"/>
    <property type="evidence" value="ECO:0007669"/>
    <property type="project" value="InterPro"/>
</dbReference>
<feature type="domain" description="N-acetyltransferase" evidence="1">
    <location>
        <begin position="6"/>
        <end position="149"/>
    </location>
</feature>
<dbReference type="InterPro" id="IPR016181">
    <property type="entry name" value="Acyl_CoA_acyltransferase"/>
</dbReference>
<dbReference type="PANTHER" id="PTHR43792">
    <property type="entry name" value="GNAT FAMILY, PUTATIVE (AFU_ORTHOLOGUE AFUA_3G00765)-RELATED-RELATED"/>
    <property type="match status" value="1"/>
</dbReference>
<reference evidence="2 3" key="1">
    <citation type="submission" date="2014-11" db="EMBL/GenBank/DDBJ databases">
        <title>Whole genome shotgun sequence of Sphingomonas parapaucimobilis NBRC 15100.</title>
        <authorList>
            <person name="Katano-Makiyama Y."/>
            <person name="Hosoyama A."/>
            <person name="Hashimoto M."/>
            <person name="Hosoyama Y."/>
            <person name="Noguchi M."/>
            <person name="Numata M."/>
            <person name="Tsuchikane K."/>
            <person name="Hirakata S."/>
            <person name="Uohara A."/>
            <person name="Shimodaira J."/>
            <person name="Ohji S."/>
            <person name="Ichikawa N."/>
            <person name="Kimura A."/>
            <person name="Yamazoe A."/>
            <person name="Fujita N."/>
        </authorList>
    </citation>
    <scope>NUCLEOTIDE SEQUENCE [LARGE SCALE GENOMIC DNA]</scope>
    <source>
        <strain evidence="2 3">NBRC 15100</strain>
    </source>
</reference>
<dbReference type="SUPFAM" id="SSF55729">
    <property type="entry name" value="Acyl-CoA N-acyltransferases (Nat)"/>
    <property type="match status" value="1"/>
</dbReference>
<proteinExistence type="predicted"/>
<dbReference type="eggNOG" id="COG1670">
    <property type="taxonomic scope" value="Bacteria"/>
</dbReference>
<dbReference type="Pfam" id="PF13302">
    <property type="entry name" value="Acetyltransf_3"/>
    <property type="match status" value="1"/>
</dbReference>
<name>A0A0A1WAS5_9SPHN</name>
<evidence type="ECO:0000313" key="3">
    <source>
        <dbReference type="Proteomes" id="UP000032305"/>
    </source>
</evidence>
<dbReference type="AlphaFoldDB" id="A0A0A1WAS5"/>
<keyword evidence="3" id="KW-1185">Reference proteome</keyword>